<comment type="caution">
    <text evidence="1">The sequence shown here is derived from an EMBL/GenBank/DDBJ whole genome shotgun (WGS) entry which is preliminary data.</text>
</comment>
<accession>X1RDL3</accession>
<proteinExistence type="predicted"/>
<dbReference type="AlphaFoldDB" id="X1RDL3"/>
<evidence type="ECO:0000313" key="1">
    <source>
        <dbReference type="EMBL" id="GAI65081.1"/>
    </source>
</evidence>
<reference evidence="1" key="1">
    <citation type="journal article" date="2014" name="Front. Microbiol.">
        <title>High frequency of phylogenetically diverse reductive dehalogenase-homologous genes in deep subseafloor sedimentary metagenomes.</title>
        <authorList>
            <person name="Kawai M."/>
            <person name="Futagami T."/>
            <person name="Toyoda A."/>
            <person name="Takaki Y."/>
            <person name="Nishi S."/>
            <person name="Hori S."/>
            <person name="Arai W."/>
            <person name="Tsubouchi T."/>
            <person name="Morono Y."/>
            <person name="Uchiyama I."/>
            <person name="Ito T."/>
            <person name="Fujiyama A."/>
            <person name="Inagaki F."/>
            <person name="Takami H."/>
        </authorList>
    </citation>
    <scope>NUCLEOTIDE SEQUENCE</scope>
    <source>
        <strain evidence="1">Expedition CK06-06</strain>
    </source>
</reference>
<name>X1RDL3_9ZZZZ</name>
<protein>
    <submittedName>
        <fullName evidence="1">Uncharacterized protein</fullName>
    </submittedName>
</protein>
<gene>
    <name evidence="1" type="ORF">S12H4_05642</name>
</gene>
<sequence length="156" mass="16213">MSLLIKGVTALIKATEHETEWATTPVSQQVTSADATNLTAGSVTPTFPTGATRVRAILVASIHAANQDANTHHIGLKIQGQKAGGGYGDLLDLTAIPPLALVNLDGSGDGWCGAIDITTLVDTSAVQYDFLFVVDSDNAGAVNYTTGFALVLVYRI</sequence>
<organism evidence="1">
    <name type="scientific">marine sediment metagenome</name>
    <dbReference type="NCBI Taxonomy" id="412755"/>
    <lineage>
        <taxon>unclassified sequences</taxon>
        <taxon>metagenomes</taxon>
        <taxon>ecological metagenomes</taxon>
    </lineage>
</organism>
<dbReference type="EMBL" id="BARW01001888">
    <property type="protein sequence ID" value="GAI65081.1"/>
    <property type="molecule type" value="Genomic_DNA"/>
</dbReference>